<sequence>MCHDVFYTYDCGHRIGPAAVIRCEKCKESGNDLVQGKPVSAATAIKQGSGDVPKGFWKKAAQASALLLTRSLGVR</sequence>
<reference evidence="1 2" key="1">
    <citation type="submission" date="2023-04" db="EMBL/GenBank/DDBJ databases">
        <title>Colletotrichum tabacum stain YC1 causing leaf anthracnose on Nicotiana tabacum(L.) cv.</title>
        <authorList>
            <person name="Ji Z."/>
            <person name="Wang M."/>
            <person name="Zhang J."/>
            <person name="Wang N."/>
            <person name="Zhou Z."/>
        </authorList>
    </citation>
    <scope>NUCLEOTIDE SEQUENCE [LARGE SCALE GENOMIC DNA]</scope>
    <source>
        <strain evidence="1 2">YC1</strain>
    </source>
</reference>
<organism evidence="1 2">
    <name type="scientific">Colletotrichum tabaci</name>
    <dbReference type="NCBI Taxonomy" id="1209068"/>
    <lineage>
        <taxon>Eukaryota</taxon>
        <taxon>Fungi</taxon>
        <taxon>Dikarya</taxon>
        <taxon>Ascomycota</taxon>
        <taxon>Pezizomycotina</taxon>
        <taxon>Sordariomycetes</taxon>
        <taxon>Hypocreomycetidae</taxon>
        <taxon>Glomerellales</taxon>
        <taxon>Glomerellaceae</taxon>
        <taxon>Colletotrichum</taxon>
        <taxon>Colletotrichum destructivum species complex</taxon>
    </lineage>
</organism>
<dbReference type="Proteomes" id="UP001327957">
    <property type="component" value="Unassembled WGS sequence"/>
</dbReference>
<comment type="caution">
    <text evidence="1">The sequence shown here is derived from an EMBL/GenBank/DDBJ whole genome shotgun (WGS) entry which is preliminary data.</text>
</comment>
<gene>
    <name evidence="1" type="ORF">QIS74_11505</name>
</gene>
<evidence type="ECO:0000313" key="2">
    <source>
        <dbReference type="Proteomes" id="UP001327957"/>
    </source>
</evidence>
<keyword evidence="2" id="KW-1185">Reference proteome</keyword>
<evidence type="ECO:0000313" key="1">
    <source>
        <dbReference type="EMBL" id="KAK6209921.1"/>
    </source>
</evidence>
<dbReference type="AlphaFoldDB" id="A0AAV9SYM3"/>
<accession>A0AAV9SYM3</accession>
<protein>
    <submittedName>
        <fullName evidence="1">Uncharacterized protein</fullName>
    </submittedName>
</protein>
<proteinExistence type="predicted"/>
<name>A0AAV9SYM3_9PEZI</name>
<dbReference type="EMBL" id="JASAOK010000047">
    <property type="protein sequence ID" value="KAK6209921.1"/>
    <property type="molecule type" value="Genomic_DNA"/>
</dbReference>